<keyword evidence="2" id="KW-1185">Reference proteome</keyword>
<evidence type="ECO:0000313" key="2">
    <source>
        <dbReference type="Proteomes" id="UP001152320"/>
    </source>
</evidence>
<accession>A0A9Q1HF19</accession>
<reference evidence="1" key="1">
    <citation type="submission" date="2021-10" db="EMBL/GenBank/DDBJ databases">
        <title>Tropical sea cucumber genome reveals ecological adaptation and Cuvierian tubules defense mechanism.</title>
        <authorList>
            <person name="Chen T."/>
        </authorList>
    </citation>
    <scope>NUCLEOTIDE SEQUENCE</scope>
    <source>
        <strain evidence="1">Nanhai2018</strain>
        <tissue evidence="1">Muscle</tissue>
    </source>
</reference>
<dbReference type="AlphaFoldDB" id="A0A9Q1HF19"/>
<comment type="caution">
    <text evidence="1">The sequence shown here is derived from an EMBL/GenBank/DDBJ whole genome shotgun (WGS) entry which is preliminary data.</text>
</comment>
<dbReference type="Proteomes" id="UP001152320">
    <property type="component" value="Chromosome 2"/>
</dbReference>
<organism evidence="1 2">
    <name type="scientific">Holothuria leucospilota</name>
    <name type="common">Black long sea cucumber</name>
    <name type="synonym">Mertensiothuria leucospilota</name>
    <dbReference type="NCBI Taxonomy" id="206669"/>
    <lineage>
        <taxon>Eukaryota</taxon>
        <taxon>Metazoa</taxon>
        <taxon>Echinodermata</taxon>
        <taxon>Eleutherozoa</taxon>
        <taxon>Echinozoa</taxon>
        <taxon>Holothuroidea</taxon>
        <taxon>Aspidochirotacea</taxon>
        <taxon>Aspidochirotida</taxon>
        <taxon>Holothuriidae</taxon>
        <taxon>Holothuria</taxon>
    </lineage>
</organism>
<protein>
    <submittedName>
        <fullName evidence="1">Uncharacterized protein</fullName>
    </submittedName>
</protein>
<dbReference type="EMBL" id="JAIZAY010000002">
    <property type="protein sequence ID" value="KAJ8047307.1"/>
    <property type="molecule type" value="Genomic_DNA"/>
</dbReference>
<gene>
    <name evidence="1" type="ORF">HOLleu_06280</name>
</gene>
<name>A0A9Q1HF19_HOLLE</name>
<evidence type="ECO:0000313" key="1">
    <source>
        <dbReference type="EMBL" id="KAJ8047307.1"/>
    </source>
</evidence>
<dbReference type="OrthoDB" id="6086925at2759"/>
<proteinExistence type="predicted"/>
<sequence>MKERVDVGIVDTPDLRADADMHKIGGAYYVRWGRNDCPPQADLIYEDVVGGSFYTQEGSGSNYLCLPEYPIYDEPVAG</sequence>